<protein>
    <submittedName>
        <fullName evidence="1">Uncharacterized protein</fullName>
    </submittedName>
</protein>
<comment type="caution">
    <text evidence="1">The sequence shown here is derived from an EMBL/GenBank/DDBJ whole genome shotgun (WGS) entry which is preliminary data.</text>
</comment>
<evidence type="ECO:0000313" key="1">
    <source>
        <dbReference type="EMBL" id="MCS3709892.1"/>
    </source>
</evidence>
<proteinExistence type="predicted"/>
<organism evidence="1 2">
    <name type="scientific">Salinibacter ruber</name>
    <dbReference type="NCBI Taxonomy" id="146919"/>
    <lineage>
        <taxon>Bacteria</taxon>
        <taxon>Pseudomonadati</taxon>
        <taxon>Rhodothermota</taxon>
        <taxon>Rhodothermia</taxon>
        <taxon>Rhodothermales</taxon>
        <taxon>Salinibacteraceae</taxon>
        <taxon>Salinibacter</taxon>
    </lineage>
</organism>
<dbReference type="RefSeq" id="WP_259123845.1">
    <property type="nucleotide sequence ID" value="NZ_JANTZO010000005.1"/>
</dbReference>
<sequence>MNLIFLTPALQDGDLETLRRQKMQVGLKVEEAVPFFTVFVKRWGYLDGHLNTHQYEDGSVWEYVEGMGNKWSFIIAEGRGRKRIVRLNRVLGVEMEMAELAQEGLANALEEHEDPSDVERAARNVYNRYQEPRELAAVSMEKSVFGAKF</sequence>
<dbReference type="EMBL" id="JANUAE010000004">
    <property type="protein sequence ID" value="MCS3709892.1"/>
    <property type="molecule type" value="Genomic_DNA"/>
</dbReference>
<evidence type="ECO:0000313" key="2">
    <source>
        <dbReference type="Proteomes" id="UP001155057"/>
    </source>
</evidence>
<name>A0A9X2Q1P3_9BACT</name>
<reference evidence="1" key="1">
    <citation type="submission" date="2022-08" db="EMBL/GenBank/DDBJ databases">
        <title>Genomic Encyclopedia of Type Strains, Phase V (KMG-V): Genome sequencing to study the core and pangenomes of soil and plant-associated prokaryotes.</title>
        <authorList>
            <person name="Whitman W."/>
        </authorList>
    </citation>
    <scope>NUCLEOTIDE SEQUENCE</scope>
    <source>
        <strain evidence="1">SP3049</strain>
    </source>
</reference>
<dbReference type="AlphaFoldDB" id="A0A9X2Q1P3"/>
<accession>A0A9X2Q1P3</accession>
<gene>
    <name evidence="1" type="ORF">GGP61_001496</name>
</gene>
<dbReference type="Proteomes" id="UP001155057">
    <property type="component" value="Unassembled WGS sequence"/>
</dbReference>